<proteinExistence type="predicted"/>
<gene>
    <name evidence="3" type="ORF">GCM10011390_37310</name>
</gene>
<dbReference type="InterPro" id="IPR036554">
    <property type="entry name" value="GHMP_kinase_C_sf"/>
</dbReference>
<reference evidence="3" key="1">
    <citation type="journal article" date="2014" name="Int. J. Syst. Evol. Microbiol.">
        <title>Complete genome sequence of Corynebacterium casei LMG S-19264T (=DSM 44701T), isolated from a smear-ripened cheese.</title>
        <authorList>
            <consortium name="US DOE Joint Genome Institute (JGI-PGF)"/>
            <person name="Walter F."/>
            <person name="Albersmeier A."/>
            <person name="Kalinowski J."/>
            <person name="Ruckert C."/>
        </authorList>
    </citation>
    <scope>NUCLEOTIDE SEQUENCE</scope>
    <source>
        <strain evidence="3">CGMCC 1.15367</strain>
    </source>
</reference>
<sequence>MCLAGRAARIGGIGESIEPLQDFPSVAAVLVNPGVPVATPLVFARLERRDNPPMPPLPKLADLGALLAYLEDTRNDLEPPAVALAPAIGAARAALVSGGAGFARMSGSGATVFGLFGDDAAAARAAAAIRAAEPGWWCVPTRLGEAQPA</sequence>
<dbReference type="Pfam" id="PF08544">
    <property type="entry name" value="GHMP_kinases_C"/>
    <property type="match status" value="1"/>
</dbReference>
<evidence type="ECO:0000256" key="1">
    <source>
        <dbReference type="ARBA" id="ARBA00022741"/>
    </source>
</evidence>
<reference evidence="3" key="2">
    <citation type="submission" date="2020-09" db="EMBL/GenBank/DDBJ databases">
        <authorList>
            <person name="Sun Q."/>
            <person name="Zhou Y."/>
        </authorList>
    </citation>
    <scope>NUCLEOTIDE SEQUENCE</scope>
    <source>
        <strain evidence="3">CGMCC 1.15367</strain>
    </source>
</reference>
<dbReference type="Proteomes" id="UP000644699">
    <property type="component" value="Unassembled WGS sequence"/>
</dbReference>
<dbReference type="GO" id="GO:0050515">
    <property type="term" value="F:4-(cytidine 5'-diphospho)-2-C-methyl-D-erythritol kinase activity"/>
    <property type="evidence" value="ECO:0007669"/>
    <property type="project" value="TreeGrafter"/>
</dbReference>
<evidence type="ECO:0000313" key="3">
    <source>
        <dbReference type="EMBL" id="GGE14722.1"/>
    </source>
</evidence>
<evidence type="ECO:0000259" key="2">
    <source>
        <dbReference type="Pfam" id="PF08544"/>
    </source>
</evidence>
<comment type="caution">
    <text evidence="3">The sequence shown here is derived from an EMBL/GenBank/DDBJ whole genome shotgun (WGS) entry which is preliminary data.</text>
</comment>
<feature type="domain" description="GHMP kinase C-terminal" evidence="2">
    <location>
        <begin position="61"/>
        <end position="132"/>
    </location>
</feature>
<dbReference type="GO" id="GO:0000166">
    <property type="term" value="F:nucleotide binding"/>
    <property type="evidence" value="ECO:0007669"/>
    <property type="project" value="UniProtKB-KW"/>
</dbReference>
<dbReference type="PANTHER" id="PTHR43527">
    <property type="entry name" value="4-DIPHOSPHOCYTIDYL-2-C-METHYL-D-ERYTHRITOL KINASE, CHLOROPLASTIC"/>
    <property type="match status" value="1"/>
</dbReference>
<dbReference type="InterPro" id="IPR013750">
    <property type="entry name" value="GHMP_kinase_C_dom"/>
</dbReference>
<dbReference type="EMBL" id="BMIQ01000006">
    <property type="protein sequence ID" value="GGE14722.1"/>
    <property type="molecule type" value="Genomic_DNA"/>
</dbReference>
<evidence type="ECO:0000313" key="4">
    <source>
        <dbReference type="Proteomes" id="UP000644699"/>
    </source>
</evidence>
<dbReference type="PANTHER" id="PTHR43527:SF2">
    <property type="entry name" value="4-DIPHOSPHOCYTIDYL-2-C-METHYL-D-ERYTHRITOL KINASE, CHLOROPLASTIC"/>
    <property type="match status" value="1"/>
</dbReference>
<name>A0A916ZUM0_9HYPH</name>
<keyword evidence="1" id="KW-0547">Nucleotide-binding</keyword>
<organism evidence="3 4">
    <name type="scientific">Aureimonas endophytica</name>
    <dbReference type="NCBI Taxonomy" id="2027858"/>
    <lineage>
        <taxon>Bacteria</taxon>
        <taxon>Pseudomonadati</taxon>
        <taxon>Pseudomonadota</taxon>
        <taxon>Alphaproteobacteria</taxon>
        <taxon>Hyphomicrobiales</taxon>
        <taxon>Aurantimonadaceae</taxon>
        <taxon>Aureimonas</taxon>
    </lineage>
</organism>
<protein>
    <recommendedName>
        <fullName evidence="2">GHMP kinase C-terminal domain-containing protein</fullName>
    </recommendedName>
</protein>
<keyword evidence="4" id="KW-1185">Reference proteome</keyword>
<dbReference type="SUPFAM" id="SSF55060">
    <property type="entry name" value="GHMP Kinase, C-terminal domain"/>
    <property type="match status" value="1"/>
</dbReference>
<accession>A0A916ZUM0</accession>
<dbReference type="Gene3D" id="3.30.70.890">
    <property type="entry name" value="GHMP kinase, C-terminal domain"/>
    <property type="match status" value="1"/>
</dbReference>
<dbReference type="AlphaFoldDB" id="A0A916ZUM0"/>